<feature type="transmembrane region" description="Helical" evidence="6">
    <location>
        <begin position="366"/>
        <end position="387"/>
    </location>
</feature>
<dbReference type="RefSeq" id="WP_074754383.1">
    <property type="nucleotide sequence ID" value="NZ_FNCO01000009.1"/>
</dbReference>
<feature type="transmembrane region" description="Helical" evidence="6">
    <location>
        <begin position="7"/>
        <end position="29"/>
    </location>
</feature>
<feature type="transmembrane region" description="Helical" evidence="6">
    <location>
        <begin position="162"/>
        <end position="182"/>
    </location>
</feature>
<feature type="transmembrane region" description="Helical" evidence="6">
    <location>
        <begin position="333"/>
        <end position="354"/>
    </location>
</feature>
<sequence length="407" mass="42915">MRINALIVLLLTGLVAATFGFGIYLFAQLVPDMRASLGFDIAYVGTITASGQFGFLLCALLAAWITPRVGGGWVIFGSGVVCAVALLLIPLTHNILLIGALLTVLAGTAATVFVPMVDVISRTVAYKSRGMAMGLVSSGTSYGVFINSLLVPLYAPQGEWRMVWWIVGLITVALAVGVMVVFKRARLFVHEKVSAPEAEQTAQAGKAALKQPWVLTVWTMNFLLGFSTFPFQNYLSSYLRSELNFDVTYTAHIWASVGFVGMFAGLAVGGLSDRIGLRAAMVLVYACVGAAALIFVVHPVGYWPLAAGVLFAVAFYPIFGLIPAYVSKMAGSATLAVTIFGVANILQGVGGMIGNFCGGLLASFNGSFVGVYVAIGMVAVVLAMLTLRLPKEARGLEQDNALACVNG</sequence>
<evidence type="ECO:0000313" key="9">
    <source>
        <dbReference type="Proteomes" id="UP000182894"/>
    </source>
</evidence>
<dbReference type="STRING" id="89065.SAMN05216605_109233"/>
<gene>
    <name evidence="8" type="ORF">SAMN05216605_109233</name>
</gene>
<keyword evidence="3 6" id="KW-0812">Transmembrane</keyword>
<feature type="transmembrane region" description="Helical" evidence="6">
    <location>
        <begin position="41"/>
        <end position="65"/>
    </location>
</feature>
<dbReference type="InterPro" id="IPR011701">
    <property type="entry name" value="MFS"/>
</dbReference>
<feature type="transmembrane region" description="Helical" evidence="6">
    <location>
        <begin position="213"/>
        <end position="231"/>
    </location>
</feature>
<feature type="domain" description="Major facilitator superfamily (MFS) profile" evidence="7">
    <location>
        <begin position="6"/>
        <end position="394"/>
    </location>
</feature>
<dbReference type="Pfam" id="PF07690">
    <property type="entry name" value="MFS_1"/>
    <property type="match status" value="1"/>
</dbReference>
<dbReference type="InterPro" id="IPR036259">
    <property type="entry name" value="MFS_trans_sf"/>
</dbReference>
<keyword evidence="5 6" id="KW-0472">Membrane</keyword>
<evidence type="ECO:0000256" key="1">
    <source>
        <dbReference type="ARBA" id="ARBA00004651"/>
    </source>
</evidence>
<dbReference type="PANTHER" id="PTHR43124:SF3">
    <property type="entry name" value="CHLORAMPHENICOL EFFLUX PUMP RV0191"/>
    <property type="match status" value="1"/>
</dbReference>
<proteinExistence type="predicted"/>
<feature type="transmembrane region" description="Helical" evidence="6">
    <location>
        <begin position="251"/>
        <end position="272"/>
    </location>
</feature>
<evidence type="ECO:0000256" key="5">
    <source>
        <dbReference type="ARBA" id="ARBA00023136"/>
    </source>
</evidence>
<dbReference type="Gene3D" id="1.20.1250.20">
    <property type="entry name" value="MFS general substrate transporter like domains"/>
    <property type="match status" value="2"/>
</dbReference>
<dbReference type="EMBL" id="FNCO01000009">
    <property type="protein sequence ID" value="SDH97218.1"/>
    <property type="molecule type" value="Genomic_DNA"/>
</dbReference>
<accession>A0A1G8GS16</accession>
<name>A0A1G8GS16_9PSED</name>
<evidence type="ECO:0000256" key="3">
    <source>
        <dbReference type="ARBA" id="ARBA00022692"/>
    </source>
</evidence>
<dbReference type="SUPFAM" id="SSF103473">
    <property type="entry name" value="MFS general substrate transporter"/>
    <property type="match status" value="1"/>
</dbReference>
<feature type="transmembrane region" description="Helical" evidence="6">
    <location>
        <begin position="95"/>
        <end position="120"/>
    </location>
</feature>
<dbReference type="AlphaFoldDB" id="A0A1G8GS16"/>
<feature type="transmembrane region" description="Helical" evidence="6">
    <location>
        <begin position="72"/>
        <end position="89"/>
    </location>
</feature>
<evidence type="ECO:0000256" key="2">
    <source>
        <dbReference type="ARBA" id="ARBA00022475"/>
    </source>
</evidence>
<organism evidence="8 9">
    <name type="scientific">Pseudomonas abietaniphila</name>
    <dbReference type="NCBI Taxonomy" id="89065"/>
    <lineage>
        <taxon>Bacteria</taxon>
        <taxon>Pseudomonadati</taxon>
        <taxon>Pseudomonadota</taxon>
        <taxon>Gammaproteobacteria</taxon>
        <taxon>Pseudomonadales</taxon>
        <taxon>Pseudomonadaceae</taxon>
        <taxon>Pseudomonas</taxon>
    </lineage>
</organism>
<reference evidence="9" key="1">
    <citation type="submission" date="2016-10" db="EMBL/GenBank/DDBJ databases">
        <authorList>
            <person name="Varghese N."/>
            <person name="Submissions S."/>
        </authorList>
    </citation>
    <scope>NUCLEOTIDE SEQUENCE [LARGE SCALE GENOMIC DNA]</scope>
    <source>
        <strain evidence="9">ATCC 700689</strain>
    </source>
</reference>
<dbReference type="PROSITE" id="PS50850">
    <property type="entry name" value="MFS"/>
    <property type="match status" value="1"/>
</dbReference>
<feature type="transmembrane region" description="Helical" evidence="6">
    <location>
        <begin position="303"/>
        <end position="326"/>
    </location>
</feature>
<protein>
    <submittedName>
        <fullName evidence="8">Predicted arabinose efflux permease, MFS family</fullName>
    </submittedName>
</protein>
<evidence type="ECO:0000256" key="4">
    <source>
        <dbReference type="ARBA" id="ARBA00022989"/>
    </source>
</evidence>
<evidence type="ECO:0000313" key="8">
    <source>
        <dbReference type="EMBL" id="SDH97218.1"/>
    </source>
</evidence>
<comment type="subcellular location">
    <subcellularLocation>
        <location evidence="1">Cell membrane</location>
        <topology evidence="1">Multi-pass membrane protein</topology>
    </subcellularLocation>
</comment>
<keyword evidence="9" id="KW-1185">Reference proteome</keyword>
<dbReference type="GO" id="GO:0005886">
    <property type="term" value="C:plasma membrane"/>
    <property type="evidence" value="ECO:0007669"/>
    <property type="project" value="UniProtKB-SubCell"/>
</dbReference>
<dbReference type="InterPro" id="IPR020846">
    <property type="entry name" value="MFS_dom"/>
</dbReference>
<dbReference type="Proteomes" id="UP000182894">
    <property type="component" value="Unassembled WGS sequence"/>
</dbReference>
<evidence type="ECO:0000256" key="6">
    <source>
        <dbReference type="SAM" id="Phobius"/>
    </source>
</evidence>
<dbReference type="InterPro" id="IPR050189">
    <property type="entry name" value="MFS_Efflux_Transporters"/>
</dbReference>
<keyword evidence="2" id="KW-1003">Cell membrane</keyword>
<keyword evidence="4 6" id="KW-1133">Transmembrane helix</keyword>
<dbReference type="PANTHER" id="PTHR43124">
    <property type="entry name" value="PURINE EFFLUX PUMP PBUE"/>
    <property type="match status" value="1"/>
</dbReference>
<evidence type="ECO:0000259" key="7">
    <source>
        <dbReference type="PROSITE" id="PS50850"/>
    </source>
</evidence>
<dbReference type="GO" id="GO:0022857">
    <property type="term" value="F:transmembrane transporter activity"/>
    <property type="evidence" value="ECO:0007669"/>
    <property type="project" value="InterPro"/>
</dbReference>
<dbReference type="OrthoDB" id="9067529at2"/>
<feature type="transmembrane region" description="Helical" evidence="6">
    <location>
        <begin position="132"/>
        <end position="150"/>
    </location>
</feature>
<feature type="transmembrane region" description="Helical" evidence="6">
    <location>
        <begin position="279"/>
        <end position="297"/>
    </location>
</feature>